<evidence type="ECO:0000313" key="1">
    <source>
        <dbReference type="EMBL" id="CAK9882625.1"/>
    </source>
</evidence>
<organism evidence="1 2">
    <name type="scientific">Sphagnum jensenii</name>
    <dbReference type="NCBI Taxonomy" id="128206"/>
    <lineage>
        <taxon>Eukaryota</taxon>
        <taxon>Viridiplantae</taxon>
        <taxon>Streptophyta</taxon>
        <taxon>Embryophyta</taxon>
        <taxon>Bryophyta</taxon>
        <taxon>Sphagnophytina</taxon>
        <taxon>Sphagnopsida</taxon>
        <taxon>Sphagnales</taxon>
        <taxon>Sphagnaceae</taxon>
        <taxon>Sphagnum</taxon>
    </lineage>
</organism>
<protein>
    <submittedName>
        <fullName evidence="1">Uncharacterized protein</fullName>
    </submittedName>
</protein>
<sequence>MTASRANLMRLASQCSTLLRKRFQELLLADFLQSSVTRPPRPRLQRVQPDGVLSLSARSKTTNFAYRSITIDSYGRNVGMDKFVFPKPPNMATGPSFGVEIPFTINEA</sequence>
<name>A0ABP1C180_9BRYO</name>
<accession>A0ABP1C180</accession>
<dbReference type="Proteomes" id="UP001497522">
    <property type="component" value="Chromosome 9"/>
</dbReference>
<keyword evidence="2" id="KW-1185">Reference proteome</keyword>
<dbReference type="EMBL" id="OZ023710">
    <property type="protein sequence ID" value="CAK9882625.1"/>
    <property type="molecule type" value="Genomic_DNA"/>
</dbReference>
<evidence type="ECO:0000313" key="2">
    <source>
        <dbReference type="Proteomes" id="UP001497522"/>
    </source>
</evidence>
<proteinExistence type="predicted"/>
<reference evidence="1" key="1">
    <citation type="submission" date="2024-03" db="EMBL/GenBank/DDBJ databases">
        <authorList>
            <consortium name="ELIXIR-Norway"/>
            <consortium name="Elixir Norway"/>
        </authorList>
    </citation>
    <scope>NUCLEOTIDE SEQUENCE</scope>
</reference>
<gene>
    <name evidence="1" type="ORF">CSSPJE1EN2_LOCUS23876</name>
</gene>